<organism evidence="2 3">
    <name type="scientific">Ditylenchus destructor</name>
    <dbReference type="NCBI Taxonomy" id="166010"/>
    <lineage>
        <taxon>Eukaryota</taxon>
        <taxon>Metazoa</taxon>
        <taxon>Ecdysozoa</taxon>
        <taxon>Nematoda</taxon>
        <taxon>Chromadorea</taxon>
        <taxon>Rhabditida</taxon>
        <taxon>Tylenchina</taxon>
        <taxon>Tylenchomorpha</taxon>
        <taxon>Sphaerularioidea</taxon>
        <taxon>Anguinidae</taxon>
        <taxon>Anguininae</taxon>
        <taxon>Ditylenchus</taxon>
    </lineage>
</organism>
<accession>A0AAD4MH63</accession>
<dbReference type="AlphaFoldDB" id="A0AAD4MH63"/>
<protein>
    <submittedName>
        <fullName evidence="2">Uncharacterized protein</fullName>
    </submittedName>
</protein>
<evidence type="ECO:0000313" key="3">
    <source>
        <dbReference type="Proteomes" id="UP001201812"/>
    </source>
</evidence>
<comment type="caution">
    <text evidence="2">The sequence shown here is derived from an EMBL/GenBank/DDBJ whole genome shotgun (WGS) entry which is preliminary data.</text>
</comment>
<feature type="region of interest" description="Disordered" evidence="1">
    <location>
        <begin position="1"/>
        <end position="58"/>
    </location>
</feature>
<evidence type="ECO:0000256" key="1">
    <source>
        <dbReference type="SAM" id="MobiDB-lite"/>
    </source>
</evidence>
<sequence length="122" mass="13852">MPDAEKKSPSPTKNLSTDENVSSSNSTTEEDQKTTNTARTLSPKSAESSSTLTEPSLNWPMLESINRECLPELTAEELNELTYGVNRKEVECNTNFDTRFYKNQVIYNFNITNHRIQVSRLC</sequence>
<evidence type="ECO:0000313" key="2">
    <source>
        <dbReference type="EMBL" id="KAI1693770.1"/>
    </source>
</evidence>
<keyword evidence="3" id="KW-1185">Reference proteome</keyword>
<name>A0AAD4MH63_9BILA</name>
<dbReference type="EMBL" id="JAKKPZ010000586">
    <property type="protein sequence ID" value="KAI1693770.1"/>
    <property type="molecule type" value="Genomic_DNA"/>
</dbReference>
<feature type="compositionally biased region" description="Polar residues" evidence="1">
    <location>
        <begin position="34"/>
        <end position="56"/>
    </location>
</feature>
<proteinExistence type="predicted"/>
<feature type="compositionally biased region" description="Low complexity" evidence="1">
    <location>
        <begin position="17"/>
        <end position="27"/>
    </location>
</feature>
<dbReference type="Proteomes" id="UP001201812">
    <property type="component" value="Unassembled WGS sequence"/>
</dbReference>
<reference evidence="2" key="1">
    <citation type="submission" date="2022-01" db="EMBL/GenBank/DDBJ databases">
        <title>Genome Sequence Resource for Two Populations of Ditylenchus destructor, the Migratory Endoparasitic Phytonematode.</title>
        <authorList>
            <person name="Zhang H."/>
            <person name="Lin R."/>
            <person name="Xie B."/>
        </authorList>
    </citation>
    <scope>NUCLEOTIDE SEQUENCE</scope>
    <source>
        <strain evidence="2">BazhouSP</strain>
    </source>
</reference>
<gene>
    <name evidence="2" type="ORF">DdX_20486</name>
</gene>